<reference evidence="1 2" key="1">
    <citation type="submission" date="2021-06" db="EMBL/GenBank/DDBJ databases">
        <authorList>
            <person name="Palmer J.M."/>
        </authorList>
    </citation>
    <scope>NUCLEOTIDE SEQUENCE [LARGE SCALE GENOMIC DNA]</scope>
    <source>
        <strain evidence="1 2">AS_MEX2019</strain>
        <tissue evidence="1">Muscle</tissue>
    </source>
</reference>
<protein>
    <submittedName>
        <fullName evidence="1">Uncharacterized protein</fullName>
    </submittedName>
</protein>
<gene>
    <name evidence="1" type="ORF">AMECASPLE_024859</name>
</gene>
<keyword evidence="2" id="KW-1185">Reference proteome</keyword>
<proteinExistence type="predicted"/>
<evidence type="ECO:0000313" key="2">
    <source>
        <dbReference type="Proteomes" id="UP001469553"/>
    </source>
</evidence>
<comment type="caution">
    <text evidence="1">The sequence shown here is derived from an EMBL/GenBank/DDBJ whole genome shotgun (WGS) entry which is preliminary data.</text>
</comment>
<dbReference type="EMBL" id="JAHRIP010040022">
    <property type="protein sequence ID" value="MEQ2296436.1"/>
    <property type="molecule type" value="Genomic_DNA"/>
</dbReference>
<evidence type="ECO:0000313" key="1">
    <source>
        <dbReference type="EMBL" id="MEQ2296436.1"/>
    </source>
</evidence>
<organism evidence="1 2">
    <name type="scientific">Ameca splendens</name>
    <dbReference type="NCBI Taxonomy" id="208324"/>
    <lineage>
        <taxon>Eukaryota</taxon>
        <taxon>Metazoa</taxon>
        <taxon>Chordata</taxon>
        <taxon>Craniata</taxon>
        <taxon>Vertebrata</taxon>
        <taxon>Euteleostomi</taxon>
        <taxon>Actinopterygii</taxon>
        <taxon>Neopterygii</taxon>
        <taxon>Teleostei</taxon>
        <taxon>Neoteleostei</taxon>
        <taxon>Acanthomorphata</taxon>
        <taxon>Ovalentaria</taxon>
        <taxon>Atherinomorphae</taxon>
        <taxon>Cyprinodontiformes</taxon>
        <taxon>Goodeidae</taxon>
        <taxon>Ameca</taxon>
    </lineage>
</organism>
<sequence>MSVCKRLINLRRINAIWMDGWMDGWGGNGEVFYHLRRMKTENICHALEQVVQQVLSSFILAIVGHDSHAFVGMIRILQIFIIMENQHLSDHFLQLPTSSLDGFSGFDSSRNPEMPL</sequence>
<accession>A0ABV0YRT7</accession>
<dbReference type="Proteomes" id="UP001469553">
    <property type="component" value="Unassembled WGS sequence"/>
</dbReference>
<name>A0ABV0YRT7_9TELE</name>